<dbReference type="RefSeq" id="WP_120540561.1">
    <property type="nucleotide sequence ID" value="NZ_RAVZ01000054.1"/>
</dbReference>
<sequence>MTKIKSPTGFVSTPKTAPKSATTEGKPAGAPELKKAPKAPGDSFEQTKTAPKSGKEGLKINDRIIMKVIADEPTTPAKGENTGLKVNDRIIMKVIADEPTTPVTGGGTPGLIDDHIVKIVADEPTNPVTGGGDIGFKGNIGGKGDFKDDIGFKGNIGGKGDFKDIGFPHGPIKVIADEPTTPVKGDGDSGLKIDDHIVKVIADEPTNPISGGNGGSIKDIDDGVIVKIISDDPIRGPSEPSFKPPKLDIKPLDTHVLKVRMDSPV</sequence>
<name>A0A3A8J663_9BACT</name>
<dbReference type="EMBL" id="RAVZ01000054">
    <property type="protein sequence ID" value="RKG90508.1"/>
    <property type="molecule type" value="Genomic_DNA"/>
</dbReference>
<organism evidence="2 3">
    <name type="scientific">Corallococcus terminator</name>
    <dbReference type="NCBI Taxonomy" id="2316733"/>
    <lineage>
        <taxon>Bacteria</taxon>
        <taxon>Pseudomonadati</taxon>
        <taxon>Myxococcota</taxon>
        <taxon>Myxococcia</taxon>
        <taxon>Myxococcales</taxon>
        <taxon>Cystobacterineae</taxon>
        <taxon>Myxococcaceae</taxon>
        <taxon>Corallococcus</taxon>
    </lineage>
</organism>
<proteinExistence type="predicted"/>
<accession>A0A3A8J663</accession>
<evidence type="ECO:0000313" key="2">
    <source>
        <dbReference type="EMBL" id="RKG90508.1"/>
    </source>
</evidence>
<dbReference type="AlphaFoldDB" id="A0A3A8J663"/>
<evidence type="ECO:0000313" key="3">
    <source>
        <dbReference type="Proteomes" id="UP000268094"/>
    </source>
</evidence>
<feature type="compositionally biased region" description="Polar residues" evidence="1">
    <location>
        <begin position="9"/>
        <end position="23"/>
    </location>
</feature>
<dbReference type="Proteomes" id="UP000268094">
    <property type="component" value="Unassembled WGS sequence"/>
</dbReference>
<reference evidence="3" key="1">
    <citation type="submission" date="2018-09" db="EMBL/GenBank/DDBJ databases">
        <authorList>
            <person name="Livingstone P.G."/>
            <person name="Whitworth D.E."/>
        </authorList>
    </citation>
    <scope>NUCLEOTIDE SEQUENCE [LARGE SCALE GENOMIC DNA]</scope>
    <source>
        <strain evidence="3">CA054A</strain>
    </source>
</reference>
<dbReference type="OrthoDB" id="5509019at2"/>
<comment type="caution">
    <text evidence="2">The sequence shown here is derived from an EMBL/GenBank/DDBJ whole genome shotgun (WGS) entry which is preliminary data.</text>
</comment>
<evidence type="ECO:0000256" key="1">
    <source>
        <dbReference type="SAM" id="MobiDB-lite"/>
    </source>
</evidence>
<feature type="region of interest" description="Disordered" evidence="1">
    <location>
        <begin position="1"/>
        <end position="57"/>
    </location>
</feature>
<protein>
    <submittedName>
        <fullName evidence="2">Uncharacterized protein</fullName>
    </submittedName>
</protein>
<keyword evidence="3" id="KW-1185">Reference proteome</keyword>
<gene>
    <name evidence="2" type="ORF">D7V88_10920</name>
</gene>